<dbReference type="AlphaFoldDB" id="A0A1M4VNX2"/>
<dbReference type="InterPro" id="IPR009711">
    <property type="entry name" value="UPF0473"/>
</dbReference>
<accession>A0A1M4VNX2</accession>
<evidence type="ECO:0000313" key="2">
    <source>
        <dbReference type="Proteomes" id="UP000184245"/>
    </source>
</evidence>
<gene>
    <name evidence="1" type="ORF">SAMN02745158_01319</name>
</gene>
<organism evidence="1 2">
    <name type="scientific">Lactonifactor longoviformis DSM 17459</name>
    <dbReference type="NCBI Taxonomy" id="1122155"/>
    <lineage>
        <taxon>Bacteria</taxon>
        <taxon>Bacillati</taxon>
        <taxon>Bacillota</taxon>
        <taxon>Clostridia</taxon>
        <taxon>Eubacteriales</taxon>
        <taxon>Clostridiaceae</taxon>
        <taxon>Lactonifactor</taxon>
    </lineage>
</organism>
<sequence>MSDEKFMGGCDPSDCASCGGGCGSVPRVPNPTIKLTLEDDTELECAVLTTFDVNDQEYIALLPLDENGKNTNGDVYLFRFSEDGDQPVIENIERNDEYMAAAEAFDEFMSNLKEDAGSTES</sequence>
<protein>
    <recommendedName>
        <fullName evidence="3">DUF1292 domain-containing protein</fullName>
    </recommendedName>
</protein>
<dbReference type="OrthoDB" id="9796509at2"/>
<evidence type="ECO:0008006" key="3">
    <source>
        <dbReference type="Google" id="ProtNLM"/>
    </source>
</evidence>
<dbReference type="Proteomes" id="UP000184245">
    <property type="component" value="Unassembled WGS sequence"/>
</dbReference>
<dbReference type="STRING" id="1122155.SAMN02745158_01319"/>
<proteinExistence type="predicted"/>
<name>A0A1M4VNX2_9CLOT</name>
<dbReference type="Pfam" id="PF06949">
    <property type="entry name" value="DUF1292"/>
    <property type="match status" value="1"/>
</dbReference>
<reference evidence="1 2" key="1">
    <citation type="submission" date="2016-11" db="EMBL/GenBank/DDBJ databases">
        <authorList>
            <person name="Jaros S."/>
            <person name="Januszkiewicz K."/>
            <person name="Wedrychowicz H."/>
        </authorList>
    </citation>
    <scope>NUCLEOTIDE SEQUENCE [LARGE SCALE GENOMIC DNA]</scope>
    <source>
        <strain evidence="1 2">DSM 17459</strain>
    </source>
</reference>
<dbReference type="RefSeq" id="WP_072850120.1">
    <property type="nucleotide sequence ID" value="NZ_FQVI01000004.1"/>
</dbReference>
<keyword evidence="2" id="KW-1185">Reference proteome</keyword>
<dbReference type="EMBL" id="FQVI01000004">
    <property type="protein sequence ID" value="SHE70533.1"/>
    <property type="molecule type" value="Genomic_DNA"/>
</dbReference>
<evidence type="ECO:0000313" key="1">
    <source>
        <dbReference type="EMBL" id="SHE70533.1"/>
    </source>
</evidence>